<dbReference type="CDD" id="cd00130">
    <property type="entry name" value="PAS"/>
    <property type="match status" value="1"/>
</dbReference>
<evidence type="ECO:0000313" key="5">
    <source>
        <dbReference type="EMBL" id="KAL0091545.1"/>
    </source>
</evidence>
<sequence length="393" mass="43315">MNVLLQPYTLPSPASPSGTLCSRPSPSEETAARKKRPSKAQVPVACVNCKKAHLACDLTRPCKRCVCVGKSDSCHDIQPKKRGRPKLGERRDGPTKQRPLSTRSNFAKSTVSSISVPNMMNSSFAMTQNLGYPEHRNSQNNKMMTIFLTMDMCCARASDESLELLGIYPQEFSHRPLYDFVLPEHSGKIGSAHRRLLDNATQLYQKYKVDPKTSLPPTRRTTSSSFTDTPPSTLLGIANGSQTLKETLVFRCVHQPDETFEACFYLGGGLGADLFDPNSAENLYVVCLMTRKPPTVNLETASHTPSHTHTHTRSLDGTRSPFIQLDSLPEANPVPTQSTIHNRNHSTSSVPTTSEASLLLDHEIDMAYFRNPLSSVNGSTSPLSAEFMSVLYI</sequence>
<evidence type="ECO:0000313" key="6">
    <source>
        <dbReference type="Proteomes" id="UP001448207"/>
    </source>
</evidence>
<feature type="compositionally biased region" description="Polar residues" evidence="3">
    <location>
        <begin position="15"/>
        <end position="28"/>
    </location>
</feature>
<proteinExistence type="predicted"/>
<feature type="region of interest" description="Disordered" evidence="3">
    <location>
        <begin position="1"/>
        <end position="37"/>
    </location>
</feature>
<dbReference type="PROSITE" id="PS00463">
    <property type="entry name" value="ZN2_CY6_FUNGAL_1"/>
    <property type="match status" value="1"/>
</dbReference>
<comment type="caution">
    <text evidence="5">The sequence shown here is derived from an EMBL/GenBank/DDBJ whole genome shotgun (WGS) entry which is preliminary data.</text>
</comment>
<dbReference type="InterPro" id="IPR050335">
    <property type="entry name" value="ERT1_acuK_gluconeogen_tf"/>
</dbReference>
<dbReference type="SMART" id="SM00066">
    <property type="entry name" value="GAL4"/>
    <property type="match status" value="1"/>
</dbReference>
<dbReference type="Gene3D" id="3.30.450.20">
    <property type="entry name" value="PAS domain"/>
    <property type="match status" value="1"/>
</dbReference>
<evidence type="ECO:0000256" key="2">
    <source>
        <dbReference type="ARBA" id="ARBA00023242"/>
    </source>
</evidence>
<evidence type="ECO:0000259" key="4">
    <source>
        <dbReference type="PROSITE" id="PS50048"/>
    </source>
</evidence>
<dbReference type="PANTHER" id="PTHR47659">
    <property type="entry name" value="ZN(II)2CYS6 TRANSCRIPTION FACTOR (EUROFUNG)-RELATED"/>
    <property type="match status" value="1"/>
</dbReference>
<evidence type="ECO:0000256" key="1">
    <source>
        <dbReference type="ARBA" id="ARBA00022723"/>
    </source>
</evidence>
<feature type="compositionally biased region" description="Basic and acidic residues" evidence="3">
    <location>
        <begin position="86"/>
        <end position="95"/>
    </location>
</feature>
<dbReference type="PROSITE" id="PS50048">
    <property type="entry name" value="ZN2_CY6_FUNGAL_2"/>
    <property type="match status" value="1"/>
</dbReference>
<dbReference type="EMBL" id="JBCLYO010000003">
    <property type="protein sequence ID" value="KAL0091545.1"/>
    <property type="molecule type" value="Genomic_DNA"/>
</dbReference>
<dbReference type="InterPro" id="IPR001138">
    <property type="entry name" value="Zn2Cys6_DnaBD"/>
</dbReference>
<feature type="region of interest" description="Disordered" evidence="3">
    <location>
        <begin position="78"/>
        <end position="109"/>
    </location>
</feature>
<dbReference type="InterPro" id="IPR035965">
    <property type="entry name" value="PAS-like_dom_sf"/>
</dbReference>
<dbReference type="InterPro" id="IPR000014">
    <property type="entry name" value="PAS"/>
</dbReference>
<keyword evidence="2" id="KW-0539">Nucleus</keyword>
<organism evidence="5 6">
    <name type="scientific">Phycomyces blakesleeanus</name>
    <dbReference type="NCBI Taxonomy" id="4837"/>
    <lineage>
        <taxon>Eukaryota</taxon>
        <taxon>Fungi</taxon>
        <taxon>Fungi incertae sedis</taxon>
        <taxon>Mucoromycota</taxon>
        <taxon>Mucoromycotina</taxon>
        <taxon>Mucoromycetes</taxon>
        <taxon>Mucorales</taxon>
        <taxon>Phycomycetaceae</taxon>
        <taxon>Phycomyces</taxon>
    </lineage>
</organism>
<evidence type="ECO:0000256" key="3">
    <source>
        <dbReference type="SAM" id="MobiDB-lite"/>
    </source>
</evidence>
<dbReference type="SUPFAM" id="SSF55785">
    <property type="entry name" value="PYP-like sensor domain (PAS domain)"/>
    <property type="match status" value="1"/>
</dbReference>
<dbReference type="Proteomes" id="UP001448207">
    <property type="component" value="Unassembled WGS sequence"/>
</dbReference>
<feature type="compositionally biased region" description="Polar residues" evidence="3">
    <location>
        <begin position="98"/>
        <end position="109"/>
    </location>
</feature>
<accession>A0ABR3B865</accession>
<feature type="domain" description="Zn(2)-C6 fungal-type" evidence="4">
    <location>
        <begin position="45"/>
        <end position="74"/>
    </location>
</feature>
<protein>
    <recommendedName>
        <fullName evidence="4">Zn(2)-C6 fungal-type domain-containing protein</fullName>
    </recommendedName>
</protein>
<feature type="region of interest" description="Disordered" evidence="3">
    <location>
        <begin position="210"/>
        <end position="232"/>
    </location>
</feature>
<reference evidence="5 6" key="1">
    <citation type="submission" date="2024-04" db="EMBL/GenBank/DDBJ databases">
        <title>Symmetric and asymmetric DNA N6-adenine methylation regulates different biological responses in Mucorales.</title>
        <authorList>
            <consortium name="Lawrence Berkeley National Laboratory"/>
            <person name="Lax C."/>
            <person name="Mondo S.J."/>
            <person name="Osorio-Concepcion M."/>
            <person name="Muszewska A."/>
            <person name="Corrochano-Luque M."/>
            <person name="Gutierrez G."/>
            <person name="Riley R."/>
            <person name="Lipzen A."/>
            <person name="Guo J."/>
            <person name="Hundley H."/>
            <person name="Amirebrahimi M."/>
            <person name="Ng V."/>
            <person name="Lorenzo-Gutierrez D."/>
            <person name="Binder U."/>
            <person name="Yang J."/>
            <person name="Song Y."/>
            <person name="Canovas D."/>
            <person name="Navarro E."/>
            <person name="Freitag M."/>
            <person name="Gabaldon T."/>
            <person name="Grigoriev I.V."/>
            <person name="Corrochano L.M."/>
            <person name="Nicolas F.E."/>
            <person name="Garre V."/>
        </authorList>
    </citation>
    <scope>NUCLEOTIDE SEQUENCE [LARGE SCALE GENOMIC DNA]</scope>
    <source>
        <strain evidence="5 6">L51</strain>
    </source>
</reference>
<keyword evidence="1" id="KW-0479">Metal-binding</keyword>
<keyword evidence="6" id="KW-1185">Reference proteome</keyword>
<name>A0ABR3B865_PHYBL</name>
<feature type="region of interest" description="Disordered" evidence="3">
    <location>
        <begin position="298"/>
        <end position="319"/>
    </location>
</feature>
<dbReference type="PANTHER" id="PTHR47659:SF4">
    <property type="entry name" value="ZN(II)2CYS6 TRANSCRIPTION FACTOR (EUROFUNG)"/>
    <property type="match status" value="1"/>
</dbReference>
<gene>
    <name evidence="5" type="ORF">J3Q64DRAFT_1320502</name>
</gene>
<feature type="compositionally biased region" description="Low complexity" evidence="3">
    <location>
        <begin position="212"/>
        <end position="232"/>
    </location>
</feature>